<dbReference type="InterPro" id="IPR018097">
    <property type="entry name" value="EGF_Ca-bd_CS"/>
</dbReference>
<feature type="domain" description="Anaphylatoxin-like" evidence="13">
    <location>
        <begin position="661"/>
        <end position="693"/>
    </location>
</feature>
<keyword evidence="7" id="KW-0106">Calcium</keyword>
<dbReference type="PROSITE" id="PS01178">
    <property type="entry name" value="ANAPHYLATOXIN_2"/>
    <property type="match status" value="2"/>
</dbReference>
<comment type="subcellular location">
    <subcellularLocation>
        <location evidence="1">Secreted</location>
        <location evidence="1">Extracellular space</location>
        <location evidence="1">Extracellular matrix</location>
    </subcellularLocation>
</comment>
<evidence type="ECO:0000259" key="13">
    <source>
        <dbReference type="PROSITE" id="PS01178"/>
    </source>
</evidence>
<feature type="compositionally biased region" description="Polar residues" evidence="11">
    <location>
        <begin position="378"/>
        <end position="414"/>
    </location>
</feature>
<feature type="region of interest" description="Disordered" evidence="11">
    <location>
        <begin position="482"/>
        <end position="510"/>
    </location>
</feature>
<feature type="chain" id="PRO_5042874110" description="Fibulin 2" evidence="12">
    <location>
        <begin position="26"/>
        <end position="1287"/>
    </location>
</feature>
<dbReference type="SUPFAM" id="SSF57196">
    <property type="entry name" value="EGF/Laminin"/>
    <property type="match status" value="1"/>
</dbReference>
<dbReference type="EMBL" id="JAUZQC010000004">
    <property type="protein sequence ID" value="KAK5873105.1"/>
    <property type="molecule type" value="Genomic_DNA"/>
</dbReference>
<dbReference type="PROSITE" id="PS01187">
    <property type="entry name" value="EGF_CA"/>
    <property type="match status" value="4"/>
</dbReference>
<comment type="caution">
    <text evidence="15">The sequence shown here is derived from an EMBL/GenBank/DDBJ whole genome shotgun (WGS) entry which is preliminary data.</text>
</comment>
<dbReference type="GO" id="GO:0005576">
    <property type="term" value="C:extracellular region"/>
    <property type="evidence" value="ECO:0007669"/>
    <property type="project" value="InterPro"/>
</dbReference>
<keyword evidence="3" id="KW-0964">Secreted</keyword>
<dbReference type="CDD" id="cd00054">
    <property type="entry name" value="EGF_CA"/>
    <property type="match status" value="6"/>
</dbReference>
<feature type="domain" description="Anaphylatoxin-like" evidence="13">
    <location>
        <begin position="587"/>
        <end position="621"/>
    </location>
</feature>
<feature type="region of interest" description="Disordered" evidence="11">
    <location>
        <begin position="799"/>
        <end position="822"/>
    </location>
</feature>
<feature type="compositionally biased region" description="Polar residues" evidence="11">
    <location>
        <begin position="423"/>
        <end position="435"/>
    </location>
</feature>
<dbReference type="InterPro" id="IPR000020">
    <property type="entry name" value="Anaphylatoxin/fibulin"/>
</dbReference>
<dbReference type="Pfam" id="PF24532">
    <property type="entry name" value="FIBL-2"/>
    <property type="match status" value="1"/>
</dbReference>
<dbReference type="InterPro" id="IPR001881">
    <property type="entry name" value="EGF-like_Ca-bd_dom"/>
</dbReference>
<dbReference type="FunFam" id="2.10.25.10:FF:000010">
    <property type="entry name" value="Pro-epidermal growth factor"/>
    <property type="match status" value="3"/>
</dbReference>
<feature type="domain" description="EGF-like" evidence="14">
    <location>
        <begin position="962"/>
        <end position="1004"/>
    </location>
</feature>
<keyword evidence="9" id="KW-0325">Glycoprotein</keyword>
<dbReference type="Pfam" id="PF22914">
    <property type="entry name" value="Fibulin_C"/>
    <property type="match status" value="1"/>
</dbReference>
<dbReference type="InterPro" id="IPR056612">
    <property type="entry name" value="FIBL-2_dom"/>
</dbReference>
<evidence type="ECO:0000256" key="2">
    <source>
        <dbReference type="ARBA" id="ARBA00006127"/>
    </source>
</evidence>
<evidence type="ECO:0000256" key="4">
    <source>
        <dbReference type="ARBA" id="ARBA00022530"/>
    </source>
</evidence>
<evidence type="ECO:0008006" key="17">
    <source>
        <dbReference type="Google" id="ProtNLM"/>
    </source>
</evidence>
<dbReference type="Gene3D" id="2.10.25.10">
    <property type="entry name" value="Laminin"/>
    <property type="match status" value="9"/>
</dbReference>
<evidence type="ECO:0000256" key="7">
    <source>
        <dbReference type="ARBA" id="ARBA00022837"/>
    </source>
</evidence>
<feature type="compositionally biased region" description="Basic and acidic residues" evidence="11">
    <location>
        <begin position="482"/>
        <end position="491"/>
    </location>
</feature>
<evidence type="ECO:0000256" key="5">
    <source>
        <dbReference type="ARBA" id="ARBA00022536"/>
    </source>
</evidence>
<evidence type="ECO:0000313" key="16">
    <source>
        <dbReference type="Proteomes" id="UP001346869"/>
    </source>
</evidence>
<dbReference type="PROSITE" id="PS00010">
    <property type="entry name" value="ASX_HYDROXYL"/>
    <property type="match status" value="4"/>
</dbReference>
<dbReference type="InterPro" id="IPR050751">
    <property type="entry name" value="ECM_structural_protein"/>
</dbReference>
<keyword evidence="6" id="KW-0677">Repeat</keyword>
<dbReference type="SUPFAM" id="SSF57184">
    <property type="entry name" value="Growth factor receptor domain"/>
    <property type="match status" value="3"/>
</dbReference>
<dbReference type="FunFam" id="2.10.25.10:FF:000078">
    <property type="entry name" value="Fibulin-1"/>
    <property type="match status" value="1"/>
</dbReference>
<evidence type="ECO:0000256" key="10">
    <source>
        <dbReference type="PROSITE-ProRule" id="PRU00076"/>
    </source>
</evidence>
<feature type="compositionally biased region" description="Basic and acidic residues" evidence="11">
    <location>
        <begin position="178"/>
        <end position="202"/>
    </location>
</feature>
<dbReference type="InterPro" id="IPR049883">
    <property type="entry name" value="NOTCH1_EGF-like"/>
</dbReference>
<dbReference type="GO" id="GO:0005509">
    <property type="term" value="F:calcium ion binding"/>
    <property type="evidence" value="ECO:0007669"/>
    <property type="project" value="InterPro"/>
</dbReference>
<reference evidence="15 16" key="2">
    <citation type="journal article" date="2023" name="Mol. Biol. Evol.">
        <title>Genomics of Secondarily Temperate Adaptation in the Only Non-Antarctic Icefish.</title>
        <authorList>
            <person name="Rivera-Colon A.G."/>
            <person name="Rayamajhi N."/>
            <person name="Minhas B.F."/>
            <person name="Madrigal G."/>
            <person name="Bilyk K.T."/>
            <person name="Yoon V."/>
            <person name="Hune M."/>
            <person name="Gregory S."/>
            <person name="Cheng C.H.C."/>
            <person name="Catchen J.M."/>
        </authorList>
    </citation>
    <scope>NUCLEOTIDE SEQUENCE [LARGE SCALE GENOMIC DNA]</scope>
    <source>
        <strain evidence="15">JMC-PN-2008</strain>
    </source>
</reference>
<feature type="region of interest" description="Disordered" evidence="11">
    <location>
        <begin position="369"/>
        <end position="469"/>
    </location>
</feature>
<comment type="similarity">
    <text evidence="2">Belongs to the fibulin family.</text>
</comment>
<evidence type="ECO:0000256" key="3">
    <source>
        <dbReference type="ARBA" id="ARBA00022525"/>
    </source>
</evidence>
<feature type="compositionally biased region" description="Low complexity" evidence="11">
    <location>
        <begin position="501"/>
        <end position="510"/>
    </location>
</feature>
<keyword evidence="5 10" id="KW-0245">EGF-like domain</keyword>
<dbReference type="Proteomes" id="UP001346869">
    <property type="component" value="Unassembled WGS sequence"/>
</dbReference>
<feature type="region of interest" description="Disordered" evidence="11">
    <location>
        <begin position="178"/>
        <end position="223"/>
    </location>
</feature>
<dbReference type="FunFam" id="2.10.25.10:FF:000139">
    <property type="entry name" value="Fibulin-1"/>
    <property type="match status" value="1"/>
</dbReference>
<dbReference type="Pfam" id="PF12662">
    <property type="entry name" value="cEGF"/>
    <property type="match status" value="3"/>
</dbReference>
<gene>
    <name evidence="15" type="ORF">PBY51_013749</name>
</gene>
<dbReference type="PROSITE" id="PS01186">
    <property type="entry name" value="EGF_2"/>
    <property type="match status" value="4"/>
</dbReference>
<dbReference type="SMART" id="SM00104">
    <property type="entry name" value="ANATO"/>
    <property type="match status" value="2"/>
</dbReference>
<feature type="domain" description="EGF-like" evidence="14">
    <location>
        <begin position="744"/>
        <end position="785"/>
    </location>
</feature>
<dbReference type="InterPro" id="IPR026823">
    <property type="entry name" value="cEGF"/>
</dbReference>
<dbReference type="SMART" id="SM00179">
    <property type="entry name" value="EGF_CA"/>
    <property type="match status" value="9"/>
</dbReference>
<evidence type="ECO:0000256" key="6">
    <source>
        <dbReference type="ARBA" id="ARBA00022737"/>
    </source>
</evidence>
<dbReference type="PROSITE" id="PS50026">
    <property type="entry name" value="EGF_3"/>
    <property type="match status" value="4"/>
</dbReference>
<proteinExistence type="inferred from homology"/>
<keyword evidence="12" id="KW-0732">Signal</keyword>
<dbReference type="PANTHER" id="PTHR24034:SF158">
    <property type="entry name" value="FIBULIN 2"/>
    <property type="match status" value="1"/>
</dbReference>
<evidence type="ECO:0000256" key="1">
    <source>
        <dbReference type="ARBA" id="ARBA00004498"/>
    </source>
</evidence>
<dbReference type="Pfam" id="PF07645">
    <property type="entry name" value="EGF_CA"/>
    <property type="match status" value="4"/>
</dbReference>
<dbReference type="InterPro" id="IPR055088">
    <property type="entry name" value="Fibulin_C"/>
</dbReference>
<feature type="compositionally biased region" description="Low complexity" evidence="11">
    <location>
        <begin position="800"/>
        <end position="822"/>
    </location>
</feature>
<comment type="caution">
    <text evidence="10">Lacks conserved residue(s) required for the propagation of feature annotation.</text>
</comment>
<evidence type="ECO:0000256" key="11">
    <source>
        <dbReference type="SAM" id="MobiDB-lite"/>
    </source>
</evidence>
<dbReference type="InterPro" id="IPR009030">
    <property type="entry name" value="Growth_fac_rcpt_cys_sf"/>
</dbReference>
<evidence type="ECO:0000313" key="15">
    <source>
        <dbReference type="EMBL" id="KAK5873105.1"/>
    </source>
</evidence>
<organism evidence="15 16">
    <name type="scientific">Eleginops maclovinus</name>
    <name type="common">Patagonian blennie</name>
    <name type="synonym">Eleginus maclovinus</name>
    <dbReference type="NCBI Taxonomy" id="56733"/>
    <lineage>
        <taxon>Eukaryota</taxon>
        <taxon>Metazoa</taxon>
        <taxon>Chordata</taxon>
        <taxon>Craniata</taxon>
        <taxon>Vertebrata</taxon>
        <taxon>Euteleostomi</taxon>
        <taxon>Actinopterygii</taxon>
        <taxon>Neopterygii</taxon>
        <taxon>Teleostei</taxon>
        <taxon>Neoteleostei</taxon>
        <taxon>Acanthomorphata</taxon>
        <taxon>Eupercaria</taxon>
        <taxon>Perciformes</taxon>
        <taxon>Notothenioidei</taxon>
        <taxon>Eleginopidae</taxon>
        <taxon>Eleginops</taxon>
    </lineage>
</organism>
<name>A0AAN7Y6M9_ELEMC</name>
<dbReference type="FunFam" id="2.10.25.10:FF:000341">
    <property type="entry name" value="Fibulin 2"/>
    <property type="match status" value="1"/>
</dbReference>
<dbReference type="InterPro" id="IPR000742">
    <property type="entry name" value="EGF"/>
</dbReference>
<keyword evidence="16" id="KW-1185">Reference proteome</keyword>
<evidence type="ECO:0000256" key="8">
    <source>
        <dbReference type="ARBA" id="ARBA00023157"/>
    </source>
</evidence>
<dbReference type="PROSITE" id="PS01177">
    <property type="entry name" value="ANAPHYLATOXIN_1"/>
    <property type="match status" value="1"/>
</dbReference>
<feature type="compositionally biased region" description="Acidic residues" evidence="11">
    <location>
        <begin position="439"/>
        <end position="458"/>
    </location>
</feature>
<dbReference type="SMART" id="SM00181">
    <property type="entry name" value="EGF"/>
    <property type="match status" value="9"/>
</dbReference>
<accession>A0AAN7Y6M9</accession>
<evidence type="ECO:0000256" key="12">
    <source>
        <dbReference type="SAM" id="SignalP"/>
    </source>
</evidence>
<evidence type="ECO:0000256" key="9">
    <source>
        <dbReference type="ARBA" id="ARBA00023180"/>
    </source>
</evidence>
<reference evidence="15 16" key="1">
    <citation type="journal article" date="2023" name="Genes (Basel)">
        <title>Chromosome-Level Genome Assembly and Circadian Gene Repertoire of the Patagonia Blennie Eleginops maclovinus-The Closest Ancestral Proxy of Antarctic Cryonotothenioids.</title>
        <authorList>
            <person name="Cheng C.C."/>
            <person name="Rivera-Colon A.G."/>
            <person name="Minhas B.F."/>
            <person name="Wilson L."/>
            <person name="Rayamajhi N."/>
            <person name="Vargas-Chacoff L."/>
            <person name="Catchen J.M."/>
        </authorList>
    </citation>
    <scope>NUCLEOTIDE SEQUENCE [LARGE SCALE GENOMIC DNA]</scope>
    <source>
        <strain evidence="15">JMC-PN-2008</strain>
    </source>
</reference>
<keyword evidence="4" id="KW-0272">Extracellular matrix</keyword>
<protein>
    <recommendedName>
        <fullName evidence="17">Fibulin 2</fullName>
    </recommendedName>
</protein>
<feature type="signal peptide" evidence="12">
    <location>
        <begin position="1"/>
        <end position="25"/>
    </location>
</feature>
<sequence length="1287" mass="141652">MAALKSEELLLRFTILFLCLSVCLCQRDCTGVDCPQLDNCIEEVLDSGSCCASCLQKGCTCEGYQYYDCLHAGFKNGKVAEGESYFVDYGSTECACPTGGGRISCDFISCPDLPPNCIDISNPADGCVQCERLGCDQDGQKYDAGHSFHTDPCRVCHCPTEGGKLMCYPVPECDPSKVHSPDQDAPSRHTGYPDKFDGRGRTDQFSTPRQLPPNGNLPLFKTPPLDGVLPLMKEESDDYDYNPTDFPEPYPLSLAFPTQSSSSIISVSGGSDRTSAFKSFDRQNKLELRERHKVQEEVTESPVREQQRTIKPHTLKDPTTSWQLSPGLTEPQRFSVSVVPTQTELENPLHAFESSEGVIFPLIRSLGSEKHPDMSPETAVNHQGSYETNQSASEGSKSQINPTVRGTDSQTNEQIQEHDPLYVQSSQESPISNAPTELEGTEAPESEEGMDEEEDEPETFYSVTGPEGLDVPYQINTTPQEVIHEESEARDPTSSYEKITTKPTTSAPTTPEFLTIQTTHIMSTTRPALRVKLQESEPGRKPFQRQVNLHSDDREEVREEEERIDRPLHVQTDEAPGVSAVDVLQSCCAAGQKWAVEHRHCNNMPTNEKQAMCSVAGKQCCLSSLKEVQCESGMTSARRGDACEAEGDRCPDDSHQVCCSCCALGLRVRSEGRGCDIHQYLGYPCGHVFLTCCEEEEGLSQVSLRRKPRPTSMPREDSEGSFPREAFAIGATDDAANGVEEQKDVDECLLHPGQLCQHTCTNTWGSYRCGCNPGFILQPDGRLCAPVSPEEDNRVQDYRPAAVPTQPPATSTASISPSTTTSSPVRFNPCSDNGRCSQQCVAAAGRARCSCFPGFRLMIDGRTCKDINECVLQTHNCGRGFVCENTLGSFLCNPKPKAKCITGFTQDSHGNCIDVNECTSLRELCSSGFNCINTVGSYTCQQKIITCSPGYHASPDGAKCVDIDECQMGTNRCGVGQICHNLPGSYRCDCQTGYQYDALRKVCTDVNECWRYPGRLCGQTCENTPGSYHCSCTEGFTLAVDGKNCEDINECVTKPCSQECANIYGSYQCYCRQGFHLRNDGHTCEDIDECSQSIGSLCTFQCVNVAGSYQCACPPHGYILSANKRTCKDVDECTAGSHNCSHGQSCFNLQGGFRCLSFDCPPNYNKVSDTRCERISCNSLDCQNSPVRITYYQLSFQTNIIIPAQIFRIGPSPSYSGDHIAISIIRGNEEGFFSTRKLNSYTGGVFLQRQVKEPRDFLIHVEMKLLRQGTLSTFLAKIYVFITSSAM</sequence>
<evidence type="ECO:0000259" key="14">
    <source>
        <dbReference type="PROSITE" id="PS50026"/>
    </source>
</evidence>
<feature type="domain" description="EGF-like" evidence="14">
    <location>
        <begin position="1047"/>
        <end position="1085"/>
    </location>
</feature>
<dbReference type="PANTHER" id="PTHR24034">
    <property type="entry name" value="EGF-LIKE DOMAIN-CONTAINING PROTEIN"/>
    <property type="match status" value="1"/>
</dbReference>
<keyword evidence="8" id="KW-1015">Disulfide bond</keyword>
<dbReference type="InterPro" id="IPR000152">
    <property type="entry name" value="EGF-type_Asp/Asn_hydroxyl_site"/>
</dbReference>
<feature type="domain" description="EGF-like" evidence="14">
    <location>
        <begin position="1005"/>
        <end position="1046"/>
    </location>
</feature>